<dbReference type="Pfam" id="PF01297">
    <property type="entry name" value="ZnuA"/>
    <property type="match status" value="1"/>
</dbReference>
<sequence length="216" mass="23518">MPTAEEACLCLEAKERQGATFEAHDHAHDEHAHEDHDHGHSHEGVDPHGWLDPVNAQAWLEAIAESLAELDPANAGVYRRNAAEGQAELDALVNDLNDSLADARDARFIVFHDAYQYFESRFDVPAAGAIALGDASDPSPARIREVQERVAELNIQCVFREPQFNPALVESVFEGTGVDTSIVIDPLGVDLPLGANLYPQLLRQLADGVARCASHT</sequence>
<keyword evidence="5" id="KW-0864">Zinc transport</keyword>
<organism evidence="7 8">
    <name type="scientific">Halomonas urumqiensis</name>
    <dbReference type="NCBI Taxonomy" id="1684789"/>
    <lineage>
        <taxon>Bacteria</taxon>
        <taxon>Pseudomonadati</taxon>
        <taxon>Pseudomonadota</taxon>
        <taxon>Gammaproteobacteria</taxon>
        <taxon>Oceanospirillales</taxon>
        <taxon>Halomonadaceae</taxon>
        <taxon>Halomonas</taxon>
    </lineage>
</organism>
<keyword evidence="5" id="KW-0862">Zinc</keyword>
<reference evidence="7 8" key="1">
    <citation type="submission" date="2018-01" db="EMBL/GenBank/DDBJ databases">
        <title>Halomonas endophytica sp. nov., isolated from storage liquid in the stems of Populus euphratica.</title>
        <authorList>
            <person name="Chen C."/>
        </authorList>
    </citation>
    <scope>NUCLEOTIDE SEQUENCE [LARGE SCALE GENOMIC DNA]</scope>
    <source>
        <strain evidence="7 8">BZ-SZ-XJ27</strain>
    </source>
</reference>
<evidence type="ECO:0000256" key="2">
    <source>
        <dbReference type="ARBA" id="ARBA00015915"/>
    </source>
</evidence>
<proteinExistence type="inferred from homology"/>
<comment type="similarity">
    <text evidence="1">Belongs to the bacterial solute-binding protein 9 family.</text>
</comment>
<evidence type="ECO:0000256" key="5">
    <source>
        <dbReference type="ARBA" id="ARBA00022906"/>
    </source>
</evidence>
<evidence type="ECO:0000256" key="1">
    <source>
        <dbReference type="ARBA" id="ARBA00011028"/>
    </source>
</evidence>
<keyword evidence="8" id="KW-1185">Reference proteome</keyword>
<evidence type="ECO:0000256" key="4">
    <source>
        <dbReference type="ARBA" id="ARBA00022729"/>
    </source>
</evidence>
<evidence type="ECO:0000256" key="3">
    <source>
        <dbReference type="ARBA" id="ARBA00022448"/>
    </source>
</evidence>
<comment type="caution">
    <text evidence="7">The sequence shown here is derived from an EMBL/GenBank/DDBJ whole genome shotgun (WGS) entry which is preliminary data.</text>
</comment>
<dbReference type="OrthoDB" id="7346865at2"/>
<evidence type="ECO:0000313" key="7">
    <source>
        <dbReference type="EMBL" id="PMR80885.1"/>
    </source>
</evidence>
<dbReference type="InterPro" id="IPR050492">
    <property type="entry name" value="Bact_metal-bind_prot9"/>
</dbReference>
<dbReference type="InterPro" id="IPR006127">
    <property type="entry name" value="ZnuA-like"/>
</dbReference>
<dbReference type="GO" id="GO:0046872">
    <property type="term" value="F:metal ion binding"/>
    <property type="evidence" value="ECO:0007669"/>
    <property type="project" value="InterPro"/>
</dbReference>
<protein>
    <recommendedName>
        <fullName evidence="2">High-affinity zinc uptake system protein ZnuA</fullName>
    </recommendedName>
</protein>
<dbReference type="EMBL" id="PNRG01000013">
    <property type="protein sequence ID" value="PMR80885.1"/>
    <property type="molecule type" value="Genomic_DNA"/>
</dbReference>
<gene>
    <name evidence="7" type="ORF">C1H70_07445</name>
</gene>
<dbReference type="GO" id="GO:0006829">
    <property type="term" value="P:zinc ion transport"/>
    <property type="evidence" value="ECO:0007669"/>
    <property type="project" value="UniProtKB-KW"/>
</dbReference>
<keyword evidence="5" id="KW-0406">Ion transport</keyword>
<dbReference type="SUPFAM" id="SSF53807">
    <property type="entry name" value="Helical backbone' metal receptor"/>
    <property type="match status" value="1"/>
</dbReference>
<name>A0A2N7UKC9_9GAMM</name>
<feature type="region of interest" description="Disordered" evidence="6">
    <location>
        <begin position="21"/>
        <end position="44"/>
    </location>
</feature>
<dbReference type="Gene3D" id="3.40.50.1980">
    <property type="entry name" value="Nitrogenase molybdenum iron protein domain"/>
    <property type="match status" value="2"/>
</dbReference>
<evidence type="ECO:0000256" key="6">
    <source>
        <dbReference type="SAM" id="MobiDB-lite"/>
    </source>
</evidence>
<dbReference type="RefSeq" id="WP_102587708.1">
    <property type="nucleotide sequence ID" value="NZ_BNAE01000002.1"/>
</dbReference>
<dbReference type="PANTHER" id="PTHR42953">
    <property type="entry name" value="HIGH-AFFINITY ZINC UPTAKE SYSTEM PROTEIN ZNUA-RELATED"/>
    <property type="match status" value="1"/>
</dbReference>
<keyword evidence="3" id="KW-0813">Transport</keyword>
<accession>A0A2N7UKC9</accession>
<dbReference type="Proteomes" id="UP000235547">
    <property type="component" value="Unassembled WGS sequence"/>
</dbReference>
<dbReference type="PANTHER" id="PTHR42953:SF3">
    <property type="entry name" value="HIGH-AFFINITY ZINC UPTAKE SYSTEM PROTEIN ZNUA"/>
    <property type="match status" value="1"/>
</dbReference>
<evidence type="ECO:0000313" key="8">
    <source>
        <dbReference type="Proteomes" id="UP000235547"/>
    </source>
</evidence>
<keyword evidence="4" id="KW-0732">Signal</keyword>
<dbReference type="AlphaFoldDB" id="A0A2N7UKC9"/>